<organism evidence="1 2">
    <name type="scientific">Thalassotalea piscium</name>
    <dbReference type="NCBI Taxonomy" id="1230533"/>
    <lineage>
        <taxon>Bacteria</taxon>
        <taxon>Pseudomonadati</taxon>
        <taxon>Pseudomonadota</taxon>
        <taxon>Gammaproteobacteria</taxon>
        <taxon>Alteromonadales</taxon>
        <taxon>Colwelliaceae</taxon>
        <taxon>Thalassotalea</taxon>
    </lineage>
</organism>
<evidence type="ECO:0000313" key="1">
    <source>
        <dbReference type="EMBL" id="MBB6543359.1"/>
    </source>
</evidence>
<evidence type="ECO:0008006" key="3">
    <source>
        <dbReference type="Google" id="ProtNLM"/>
    </source>
</evidence>
<protein>
    <recommendedName>
        <fullName evidence="3">DUF3800 domain-containing protein</fullName>
    </recommendedName>
</protein>
<dbReference type="Proteomes" id="UP000537141">
    <property type="component" value="Unassembled WGS sequence"/>
</dbReference>
<evidence type="ECO:0000313" key="2">
    <source>
        <dbReference type="Proteomes" id="UP000537141"/>
    </source>
</evidence>
<sequence>MSFSEYIVYVDEAGDHSLATIDADFPVFVLAFCIFEKQQYIKQTTPAVQQFKFNYFGHDMTILHEREIRKSIAPFNILQNSNIRQHFMADLSQIMSEAPFTLVASCIDKQKFIHRRGRIENPYHVAMQFGLERVFYFLQERQQVNQKTHIVFECRGKKEDNELELEFRRLLDQSQIKGMAETLDIIFADKKVNSTGLQLADMVARPIGRHIMEPTQPNRAFDIIETKFRRSPQGNIRGWGLKCYP</sequence>
<comment type="caution">
    <text evidence="1">The sequence shown here is derived from an EMBL/GenBank/DDBJ whole genome shotgun (WGS) entry which is preliminary data.</text>
</comment>
<name>A0A7X0TTQ1_9GAMM</name>
<proteinExistence type="predicted"/>
<reference evidence="1 2" key="1">
    <citation type="submission" date="2020-08" db="EMBL/GenBank/DDBJ databases">
        <title>Genomic Encyclopedia of Type Strains, Phase IV (KMG-IV): sequencing the most valuable type-strain genomes for metagenomic binning, comparative biology and taxonomic classification.</title>
        <authorList>
            <person name="Goeker M."/>
        </authorList>
    </citation>
    <scope>NUCLEOTIDE SEQUENCE [LARGE SCALE GENOMIC DNA]</scope>
    <source>
        <strain evidence="1 2">DSM 26287</strain>
    </source>
</reference>
<dbReference type="Pfam" id="PF12686">
    <property type="entry name" value="DUF3800"/>
    <property type="match status" value="1"/>
</dbReference>
<keyword evidence="2" id="KW-1185">Reference proteome</keyword>
<gene>
    <name evidence="1" type="ORF">HNQ55_001874</name>
</gene>
<dbReference type="InterPro" id="IPR024524">
    <property type="entry name" value="DUF3800"/>
</dbReference>
<dbReference type="RefSeq" id="WP_184424154.1">
    <property type="nucleotide sequence ID" value="NZ_AP027362.1"/>
</dbReference>
<accession>A0A7X0TTQ1</accession>
<dbReference type="AlphaFoldDB" id="A0A7X0TTQ1"/>
<dbReference type="EMBL" id="JACHHU010000013">
    <property type="protein sequence ID" value="MBB6543359.1"/>
    <property type="molecule type" value="Genomic_DNA"/>
</dbReference>